<sequence>MKLYRHLFNLLLVLCLAVLPWFNLIPGANALGGKLPPLNQPAPTFTLPTNTGDGEVSLTDYLGKWVVLYFYPKDFTSGCTLEARRFQQDLPKYQQINTQIIGVSADSVNTHAEFCDSEGLKFPLLADTDGNVSKGYGSWLGVLSMRHTFIIDPDGVIREIFTGVNPSTHSKEVLARLTELQEVSS</sequence>
<dbReference type="Proteomes" id="UP000185860">
    <property type="component" value="Unassembled WGS sequence"/>
</dbReference>
<keyword evidence="8" id="KW-0676">Redox-active center</keyword>
<evidence type="ECO:0000256" key="7">
    <source>
        <dbReference type="ARBA" id="ARBA00023157"/>
    </source>
</evidence>
<dbReference type="STRING" id="454136.NIES2119_20480"/>
<keyword evidence="7" id="KW-1015">Disulfide bond</keyword>
<dbReference type="InterPro" id="IPR013766">
    <property type="entry name" value="Thioredoxin_domain"/>
</dbReference>
<comment type="function">
    <text evidence="1">Thiol-specific peroxidase that catalyzes the reduction of hydrogen peroxide and organic hydroperoxides to water and alcohols, respectively. Plays a role in cell protection against oxidative stress by detoxifying peroxides and as sensor of hydrogen peroxide-mediated signaling events.</text>
</comment>
<keyword evidence="6" id="KW-0560">Oxidoreductase</keyword>
<dbReference type="GO" id="GO:0034599">
    <property type="term" value="P:cellular response to oxidative stress"/>
    <property type="evidence" value="ECO:0007669"/>
    <property type="project" value="TreeGrafter"/>
</dbReference>
<dbReference type="OrthoDB" id="9801080at2"/>
<evidence type="ECO:0000256" key="4">
    <source>
        <dbReference type="ARBA" id="ARBA00022559"/>
    </source>
</evidence>
<dbReference type="GO" id="GO:0045454">
    <property type="term" value="P:cell redox homeostasis"/>
    <property type="evidence" value="ECO:0007669"/>
    <property type="project" value="TreeGrafter"/>
</dbReference>
<dbReference type="GO" id="GO:0005737">
    <property type="term" value="C:cytoplasm"/>
    <property type="evidence" value="ECO:0007669"/>
    <property type="project" value="TreeGrafter"/>
</dbReference>
<dbReference type="CDD" id="cd03017">
    <property type="entry name" value="PRX_BCP"/>
    <property type="match status" value="1"/>
</dbReference>
<dbReference type="RefSeq" id="WP_073595365.1">
    <property type="nucleotide sequence ID" value="NZ_MRCE01000022.1"/>
</dbReference>
<evidence type="ECO:0000256" key="3">
    <source>
        <dbReference type="ARBA" id="ARBA00013017"/>
    </source>
</evidence>
<dbReference type="PANTHER" id="PTHR42801:SF4">
    <property type="entry name" value="AHPC_TSA FAMILY PROTEIN"/>
    <property type="match status" value="1"/>
</dbReference>
<evidence type="ECO:0000256" key="1">
    <source>
        <dbReference type="ARBA" id="ARBA00003330"/>
    </source>
</evidence>
<evidence type="ECO:0000313" key="14">
    <source>
        <dbReference type="EMBL" id="OKH35400.1"/>
    </source>
</evidence>
<evidence type="ECO:0000256" key="9">
    <source>
        <dbReference type="ARBA" id="ARBA00032824"/>
    </source>
</evidence>
<comment type="subunit">
    <text evidence="2">Monomer.</text>
</comment>
<dbReference type="FunFam" id="3.40.30.10:FF:000007">
    <property type="entry name" value="Thioredoxin-dependent thiol peroxidase"/>
    <property type="match status" value="1"/>
</dbReference>
<evidence type="ECO:0000256" key="5">
    <source>
        <dbReference type="ARBA" id="ARBA00022862"/>
    </source>
</evidence>
<dbReference type="GO" id="GO:0008379">
    <property type="term" value="F:thioredoxin peroxidase activity"/>
    <property type="evidence" value="ECO:0007669"/>
    <property type="project" value="TreeGrafter"/>
</dbReference>
<reference evidence="14 15" key="1">
    <citation type="submission" date="2016-11" db="EMBL/GenBank/DDBJ databases">
        <title>Draft Genome Sequences of Nine Cyanobacterial Strains from Diverse Habitats.</title>
        <authorList>
            <person name="Zhu T."/>
            <person name="Hou S."/>
            <person name="Lu X."/>
            <person name="Hess W.R."/>
        </authorList>
    </citation>
    <scope>NUCLEOTIDE SEQUENCE [LARGE SCALE GENOMIC DNA]</scope>
    <source>
        <strain evidence="14 15">IAM M-71</strain>
    </source>
</reference>
<evidence type="ECO:0000256" key="8">
    <source>
        <dbReference type="ARBA" id="ARBA00023284"/>
    </source>
</evidence>
<evidence type="ECO:0000256" key="2">
    <source>
        <dbReference type="ARBA" id="ARBA00011245"/>
    </source>
</evidence>
<evidence type="ECO:0000256" key="12">
    <source>
        <dbReference type="ARBA" id="ARBA00049091"/>
    </source>
</evidence>
<proteinExistence type="inferred from homology"/>
<keyword evidence="5" id="KW-0049">Antioxidant</keyword>
<organism evidence="14 15">
    <name type="scientific">[Phormidium ambiguum] IAM M-71</name>
    <dbReference type="NCBI Taxonomy" id="454136"/>
    <lineage>
        <taxon>Bacteria</taxon>
        <taxon>Bacillati</taxon>
        <taxon>Cyanobacteriota</taxon>
        <taxon>Cyanophyceae</taxon>
        <taxon>Oscillatoriophycideae</taxon>
        <taxon>Aerosakkonematales</taxon>
        <taxon>Aerosakkonemataceae</taxon>
        <taxon>Floridanema</taxon>
    </lineage>
</organism>
<dbReference type="PROSITE" id="PS51352">
    <property type="entry name" value="THIOREDOXIN_2"/>
    <property type="match status" value="1"/>
</dbReference>
<dbReference type="InterPro" id="IPR050924">
    <property type="entry name" value="Peroxiredoxin_BCP/PrxQ"/>
</dbReference>
<dbReference type="AlphaFoldDB" id="A0A1U7IES1"/>
<gene>
    <name evidence="14" type="ORF">NIES2119_20480</name>
</gene>
<comment type="similarity">
    <text evidence="10">Belongs to the peroxiredoxin family. BCP/PrxQ subfamily.</text>
</comment>
<dbReference type="Pfam" id="PF00578">
    <property type="entry name" value="AhpC-TSA"/>
    <property type="match status" value="1"/>
</dbReference>
<evidence type="ECO:0000313" key="15">
    <source>
        <dbReference type="Proteomes" id="UP000185860"/>
    </source>
</evidence>
<keyword evidence="4" id="KW-0575">Peroxidase</keyword>
<evidence type="ECO:0000259" key="13">
    <source>
        <dbReference type="PROSITE" id="PS51352"/>
    </source>
</evidence>
<dbReference type="Gene3D" id="3.40.30.10">
    <property type="entry name" value="Glutaredoxin"/>
    <property type="match status" value="1"/>
</dbReference>
<dbReference type="PANTHER" id="PTHR42801">
    <property type="entry name" value="THIOREDOXIN-DEPENDENT PEROXIDE REDUCTASE"/>
    <property type="match status" value="1"/>
</dbReference>
<accession>A0A1U7IES1</accession>
<comment type="catalytic activity">
    <reaction evidence="12">
        <text>a hydroperoxide + [thioredoxin]-dithiol = an alcohol + [thioredoxin]-disulfide + H2O</text>
        <dbReference type="Rhea" id="RHEA:62620"/>
        <dbReference type="Rhea" id="RHEA-COMP:10698"/>
        <dbReference type="Rhea" id="RHEA-COMP:10700"/>
        <dbReference type="ChEBI" id="CHEBI:15377"/>
        <dbReference type="ChEBI" id="CHEBI:29950"/>
        <dbReference type="ChEBI" id="CHEBI:30879"/>
        <dbReference type="ChEBI" id="CHEBI:35924"/>
        <dbReference type="ChEBI" id="CHEBI:50058"/>
        <dbReference type="EC" id="1.11.1.24"/>
    </reaction>
</comment>
<dbReference type="EC" id="1.11.1.24" evidence="3"/>
<dbReference type="SUPFAM" id="SSF52833">
    <property type="entry name" value="Thioredoxin-like"/>
    <property type="match status" value="1"/>
</dbReference>
<evidence type="ECO:0000256" key="6">
    <source>
        <dbReference type="ARBA" id="ARBA00023002"/>
    </source>
</evidence>
<dbReference type="InterPro" id="IPR000866">
    <property type="entry name" value="AhpC/TSA"/>
</dbReference>
<protein>
    <recommendedName>
        <fullName evidence="3">thioredoxin-dependent peroxiredoxin</fullName>
        <ecNumber evidence="3">1.11.1.24</ecNumber>
    </recommendedName>
    <alternativeName>
        <fullName evidence="11">Bacterioferritin comigratory protein</fullName>
    </alternativeName>
    <alternativeName>
        <fullName evidence="9">Thioredoxin peroxidase</fullName>
    </alternativeName>
</protein>
<evidence type="ECO:0000256" key="10">
    <source>
        <dbReference type="ARBA" id="ARBA00038489"/>
    </source>
</evidence>
<dbReference type="InterPro" id="IPR036249">
    <property type="entry name" value="Thioredoxin-like_sf"/>
</dbReference>
<feature type="domain" description="Thioredoxin" evidence="13">
    <location>
        <begin position="36"/>
        <end position="182"/>
    </location>
</feature>
<name>A0A1U7IES1_9CYAN</name>
<dbReference type="EMBL" id="MRCE01000022">
    <property type="protein sequence ID" value="OKH35400.1"/>
    <property type="molecule type" value="Genomic_DNA"/>
</dbReference>
<evidence type="ECO:0000256" key="11">
    <source>
        <dbReference type="ARBA" id="ARBA00041373"/>
    </source>
</evidence>
<comment type="caution">
    <text evidence="14">The sequence shown here is derived from an EMBL/GenBank/DDBJ whole genome shotgun (WGS) entry which is preliminary data.</text>
</comment>